<reference evidence="1 2" key="1">
    <citation type="journal article" date="2015" name="Nature">
        <title>rRNA introns, odd ribosomes, and small enigmatic genomes across a large radiation of phyla.</title>
        <authorList>
            <person name="Brown C.T."/>
            <person name="Hug L.A."/>
            <person name="Thomas B.C."/>
            <person name="Sharon I."/>
            <person name="Castelle C.J."/>
            <person name="Singh A."/>
            <person name="Wilkins M.J."/>
            <person name="Williams K.H."/>
            <person name="Banfield J.F."/>
        </authorList>
    </citation>
    <scope>NUCLEOTIDE SEQUENCE [LARGE SCALE GENOMIC DNA]</scope>
</reference>
<dbReference type="EMBL" id="LCFK01000058">
    <property type="protein sequence ID" value="KKS91835.1"/>
    <property type="molecule type" value="Genomic_DNA"/>
</dbReference>
<evidence type="ECO:0000313" key="1">
    <source>
        <dbReference type="EMBL" id="KKS91835.1"/>
    </source>
</evidence>
<proteinExistence type="predicted"/>
<organism evidence="1 2">
    <name type="scientific">Candidatus Collierbacteria bacterium GW2011_GWC2_43_12</name>
    <dbReference type="NCBI Taxonomy" id="1618390"/>
    <lineage>
        <taxon>Bacteria</taxon>
        <taxon>Candidatus Collieribacteriota</taxon>
    </lineage>
</organism>
<name>A0A0G1D1L0_9BACT</name>
<dbReference type="AlphaFoldDB" id="A0A0G1D1L0"/>
<dbReference type="Proteomes" id="UP000033980">
    <property type="component" value="Unassembled WGS sequence"/>
</dbReference>
<comment type="caution">
    <text evidence="1">The sequence shown here is derived from an EMBL/GenBank/DDBJ whole genome shotgun (WGS) entry which is preliminary data.</text>
</comment>
<sequence length="92" mass="10441">MEYVTIFMAKCQSYGILALLLNSLETVVGSNKNKIASRKVRQLLLFIPKRTGKRRPASRQLHGGAAILWPRLIPVEEAHPAEWRQRCKISAD</sequence>
<accession>A0A0G1D1L0</accession>
<protein>
    <submittedName>
        <fullName evidence="1">Uncharacterized protein</fullName>
    </submittedName>
</protein>
<gene>
    <name evidence="1" type="ORF">UV68_C0058G0005</name>
</gene>
<evidence type="ECO:0000313" key="2">
    <source>
        <dbReference type="Proteomes" id="UP000033980"/>
    </source>
</evidence>